<evidence type="ECO:0000256" key="9">
    <source>
        <dbReference type="ARBA" id="ARBA00023141"/>
    </source>
</evidence>
<dbReference type="EMBL" id="VDHJ01000006">
    <property type="protein sequence ID" value="TNL97773.1"/>
    <property type="molecule type" value="Genomic_DNA"/>
</dbReference>
<dbReference type="GO" id="GO:0005524">
    <property type="term" value="F:ATP binding"/>
    <property type="evidence" value="ECO:0007669"/>
    <property type="project" value="UniProtKB-UniRule"/>
</dbReference>
<comment type="subcellular location">
    <subcellularLocation>
        <location evidence="11">Cytoplasm</location>
    </subcellularLocation>
</comment>
<evidence type="ECO:0000313" key="12">
    <source>
        <dbReference type="EMBL" id="TNL97773.1"/>
    </source>
</evidence>
<dbReference type="GO" id="GO:0000287">
    <property type="term" value="F:magnesium ion binding"/>
    <property type="evidence" value="ECO:0007669"/>
    <property type="project" value="UniProtKB-UniRule"/>
</dbReference>
<keyword evidence="4 11" id="KW-0028">Amino-acid biosynthesis</keyword>
<dbReference type="GO" id="GO:0008652">
    <property type="term" value="P:amino acid biosynthetic process"/>
    <property type="evidence" value="ECO:0007669"/>
    <property type="project" value="UniProtKB-KW"/>
</dbReference>
<comment type="function">
    <text evidence="11">Catalyzes the specific phosphorylation of the 3-hydroxyl group of shikimic acid using ATP as a cosubstrate.</text>
</comment>
<feature type="binding site" evidence="11">
    <location>
        <position position="93"/>
    </location>
    <ligand>
        <name>substrate</name>
    </ligand>
</feature>
<comment type="similarity">
    <text evidence="2 11">Belongs to the shikimate kinase family.</text>
</comment>
<evidence type="ECO:0000256" key="8">
    <source>
        <dbReference type="ARBA" id="ARBA00022840"/>
    </source>
</evidence>
<comment type="caution">
    <text evidence="11">Lacks conserved residue(s) required for the propagation of feature annotation.</text>
</comment>
<feature type="binding site" evidence="11">
    <location>
        <position position="149"/>
    </location>
    <ligand>
        <name>substrate</name>
    </ligand>
</feature>
<dbReference type="Proteomes" id="UP000312032">
    <property type="component" value="Unassembled WGS sequence"/>
</dbReference>
<dbReference type="PROSITE" id="PS01128">
    <property type="entry name" value="SHIKIMATE_KINASE"/>
    <property type="match status" value="1"/>
</dbReference>
<dbReference type="PRINTS" id="PR01100">
    <property type="entry name" value="SHIKIMTKNASE"/>
</dbReference>
<evidence type="ECO:0000256" key="6">
    <source>
        <dbReference type="ARBA" id="ARBA00022741"/>
    </source>
</evidence>
<comment type="cofactor">
    <cofactor evidence="11">
        <name>Mg(2+)</name>
        <dbReference type="ChEBI" id="CHEBI:18420"/>
    </cofactor>
    <text evidence="11">Binds 1 Mg(2+) ion per subunit.</text>
</comment>
<keyword evidence="11" id="KW-0479">Metal-binding</keyword>
<gene>
    <name evidence="11" type="primary">aroK</name>
    <name evidence="12" type="ORF">FHE74_05405</name>
</gene>
<comment type="catalytic activity">
    <reaction evidence="10 11">
        <text>shikimate + ATP = 3-phosphoshikimate + ADP + H(+)</text>
        <dbReference type="Rhea" id="RHEA:13121"/>
        <dbReference type="ChEBI" id="CHEBI:15378"/>
        <dbReference type="ChEBI" id="CHEBI:30616"/>
        <dbReference type="ChEBI" id="CHEBI:36208"/>
        <dbReference type="ChEBI" id="CHEBI:145989"/>
        <dbReference type="ChEBI" id="CHEBI:456216"/>
        <dbReference type="EC" id="2.7.1.71"/>
    </reaction>
</comment>
<keyword evidence="9 11" id="KW-0057">Aromatic amino acid biosynthesis</keyword>
<evidence type="ECO:0000313" key="13">
    <source>
        <dbReference type="Proteomes" id="UP000312032"/>
    </source>
</evidence>
<dbReference type="InterPro" id="IPR031322">
    <property type="entry name" value="Shikimate/glucono_kinase"/>
</dbReference>
<accession>A0A5C4U5W8</accession>
<name>A0A5C4U5W8_9CORY</name>
<dbReference type="GO" id="GO:0009073">
    <property type="term" value="P:aromatic amino acid family biosynthetic process"/>
    <property type="evidence" value="ECO:0007669"/>
    <property type="project" value="UniProtKB-KW"/>
</dbReference>
<feature type="binding site" evidence="11">
    <location>
        <begin position="26"/>
        <end position="31"/>
    </location>
    <ligand>
        <name>ATP</name>
        <dbReference type="ChEBI" id="CHEBI:30616"/>
    </ligand>
</feature>
<keyword evidence="7 11" id="KW-0418">Kinase</keyword>
<evidence type="ECO:0000256" key="4">
    <source>
        <dbReference type="ARBA" id="ARBA00022605"/>
    </source>
</evidence>
<comment type="caution">
    <text evidence="12">The sequence shown here is derived from an EMBL/GenBank/DDBJ whole genome shotgun (WGS) entry which is preliminary data.</text>
</comment>
<feature type="binding site" evidence="11">
    <location>
        <position position="30"/>
    </location>
    <ligand>
        <name>Mg(2+)</name>
        <dbReference type="ChEBI" id="CHEBI:18420"/>
    </ligand>
</feature>
<dbReference type="InterPro" id="IPR027417">
    <property type="entry name" value="P-loop_NTPase"/>
</dbReference>
<dbReference type="InterPro" id="IPR023000">
    <property type="entry name" value="Shikimate_kinase_CS"/>
</dbReference>
<feature type="binding site" evidence="11">
    <location>
        <position position="48"/>
    </location>
    <ligand>
        <name>substrate</name>
    </ligand>
</feature>
<evidence type="ECO:0000256" key="3">
    <source>
        <dbReference type="ARBA" id="ARBA00012154"/>
    </source>
</evidence>
<dbReference type="SUPFAM" id="SSF52540">
    <property type="entry name" value="P-loop containing nucleoside triphosphate hydrolases"/>
    <property type="match status" value="1"/>
</dbReference>
<keyword evidence="5 11" id="KW-0808">Transferase</keyword>
<dbReference type="CDD" id="cd00464">
    <property type="entry name" value="SK"/>
    <property type="match status" value="1"/>
</dbReference>
<proteinExistence type="inferred from homology"/>
<dbReference type="GO" id="GO:0005829">
    <property type="term" value="C:cytosol"/>
    <property type="evidence" value="ECO:0007669"/>
    <property type="project" value="TreeGrafter"/>
</dbReference>
<keyword evidence="6 11" id="KW-0547">Nucleotide-binding</keyword>
<keyword evidence="11" id="KW-0460">Magnesium</keyword>
<dbReference type="PANTHER" id="PTHR21087:SF16">
    <property type="entry name" value="SHIKIMATE KINASE 1, CHLOROPLASTIC"/>
    <property type="match status" value="1"/>
</dbReference>
<dbReference type="OrthoDB" id="9800332at2"/>
<feature type="binding site" evidence="11">
    <location>
        <position position="72"/>
    </location>
    <ligand>
        <name>substrate</name>
    </ligand>
</feature>
<comment type="subunit">
    <text evidence="11">Monomer.</text>
</comment>
<reference evidence="12 13" key="1">
    <citation type="submission" date="2019-06" db="EMBL/GenBank/DDBJ databases">
        <authorList>
            <person name="Li J."/>
        </authorList>
    </citation>
    <scope>NUCLEOTIDE SEQUENCE [LARGE SCALE GENOMIC DNA]</scope>
    <source>
        <strain evidence="12 13">LMG 28165</strain>
    </source>
</reference>
<evidence type="ECO:0000256" key="7">
    <source>
        <dbReference type="ARBA" id="ARBA00022777"/>
    </source>
</evidence>
<dbReference type="AlphaFoldDB" id="A0A5C4U5W8"/>
<evidence type="ECO:0000256" key="2">
    <source>
        <dbReference type="ARBA" id="ARBA00006997"/>
    </source>
</evidence>
<dbReference type="HAMAP" id="MF_00109">
    <property type="entry name" value="Shikimate_kinase"/>
    <property type="match status" value="1"/>
</dbReference>
<dbReference type="InterPro" id="IPR000623">
    <property type="entry name" value="Shikimate_kinase/TSH1"/>
</dbReference>
<evidence type="ECO:0000256" key="5">
    <source>
        <dbReference type="ARBA" id="ARBA00022679"/>
    </source>
</evidence>
<evidence type="ECO:0000256" key="1">
    <source>
        <dbReference type="ARBA" id="ARBA00004842"/>
    </source>
</evidence>
<keyword evidence="13" id="KW-1185">Reference proteome</keyword>
<dbReference type="PANTHER" id="PTHR21087">
    <property type="entry name" value="SHIKIMATE KINASE"/>
    <property type="match status" value="1"/>
</dbReference>
<dbReference type="GO" id="GO:0004765">
    <property type="term" value="F:shikimate kinase activity"/>
    <property type="evidence" value="ECO:0007669"/>
    <property type="project" value="UniProtKB-UniRule"/>
</dbReference>
<dbReference type="Gene3D" id="3.40.50.300">
    <property type="entry name" value="P-loop containing nucleotide triphosphate hydrolases"/>
    <property type="match status" value="1"/>
</dbReference>
<keyword evidence="11" id="KW-0963">Cytoplasm</keyword>
<dbReference type="Pfam" id="PF01202">
    <property type="entry name" value="SKI"/>
    <property type="match status" value="1"/>
</dbReference>
<keyword evidence="8 11" id="KW-0067">ATP-binding</keyword>
<evidence type="ECO:0000256" key="10">
    <source>
        <dbReference type="ARBA" id="ARBA00048567"/>
    </source>
</evidence>
<dbReference type="EC" id="2.7.1.71" evidence="3 11"/>
<dbReference type="UniPathway" id="UPA00053">
    <property type="reaction ID" value="UER00088"/>
</dbReference>
<sequence length="182" mass="19776">MTETLENAPAPACGTKPKVVLVGPPGAGKSTIGRRLSRALNVPLVDSDALIEEERGIPCGEVFESLGEPDFRRLEAKKVAEALNTHGVVSLGGGAVVTPAVRELLADQTVVWIDITVEEGVRRTSGNDSRPVLQAADPYDRYRQILQEREEFYREVADFRVVSDRKPPAGLVADILNFLESL</sequence>
<evidence type="ECO:0000256" key="11">
    <source>
        <dbReference type="HAMAP-Rule" id="MF_00109"/>
    </source>
</evidence>
<feature type="binding site" evidence="11">
    <location>
        <position position="130"/>
    </location>
    <ligand>
        <name>ATP</name>
        <dbReference type="ChEBI" id="CHEBI:30616"/>
    </ligand>
</feature>
<protein>
    <recommendedName>
        <fullName evidence="3 11">Shikimate kinase</fullName>
        <shortName evidence="11">SK</shortName>
        <ecNumber evidence="3 11">2.7.1.71</ecNumber>
    </recommendedName>
</protein>
<dbReference type="GO" id="GO:0009423">
    <property type="term" value="P:chorismate biosynthetic process"/>
    <property type="evidence" value="ECO:0007669"/>
    <property type="project" value="UniProtKB-UniRule"/>
</dbReference>
<dbReference type="RefSeq" id="WP_139465488.1">
    <property type="nucleotide sequence ID" value="NZ_VDHJ01000006.1"/>
</dbReference>
<comment type="pathway">
    <text evidence="1 11">Metabolic intermediate biosynthesis; chorismate biosynthesis; chorismate from D-erythrose 4-phosphate and phosphoenolpyruvate: step 5/7.</text>
</comment>
<organism evidence="12 13">
    <name type="scientific">Corynebacterium tapiri</name>
    <dbReference type="NCBI Taxonomy" id="1448266"/>
    <lineage>
        <taxon>Bacteria</taxon>
        <taxon>Bacillati</taxon>
        <taxon>Actinomycetota</taxon>
        <taxon>Actinomycetes</taxon>
        <taxon>Mycobacteriales</taxon>
        <taxon>Corynebacteriaceae</taxon>
        <taxon>Corynebacterium</taxon>
    </lineage>
</organism>